<keyword evidence="1" id="KW-0808">Transferase</keyword>
<dbReference type="InterPro" id="IPR043502">
    <property type="entry name" value="DNA/RNA_pol_sf"/>
</dbReference>
<evidence type="ECO:0000256" key="2">
    <source>
        <dbReference type="ARBA" id="ARBA00022695"/>
    </source>
</evidence>
<evidence type="ECO:0000259" key="7">
    <source>
        <dbReference type="Pfam" id="PF17917"/>
    </source>
</evidence>
<dbReference type="GO" id="GO:0016787">
    <property type="term" value="F:hydrolase activity"/>
    <property type="evidence" value="ECO:0007669"/>
    <property type="project" value="UniProtKB-KW"/>
</dbReference>
<dbReference type="InterPro" id="IPR041373">
    <property type="entry name" value="RT_RNaseH"/>
</dbReference>
<reference evidence="8" key="2">
    <citation type="submission" date="2014-07" db="EMBL/GenBank/DDBJ databases">
        <authorList>
            <person name="Hull J."/>
        </authorList>
    </citation>
    <scope>NUCLEOTIDE SEQUENCE</scope>
</reference>
<evidence type="ECO:0000313" key="8">
    <source>
        <dbReference type="EMBL" id="JAG00755.1"/>
    </source>
</evidence>
<dbReference type="AlphaFoldDB" id="A0A0A9W7C3"/>
<dbReference type="Pfam" id="PF17917">
    <property type="entry name" value="RT_RNaseH"/>
    <property type="match status" value="1"/>
</dbReference>
<evidence type="ECO:0000256" key="4">
    <source>
        <dbReference type="ARBA" id="ARBA00022759"/>
    </source>
</evidence>
<keyword evidence="6" id="KW-0695">RNA-directed DNA polymerase</keyword>
<evidence type="ECO:0000256" key="1">
    <source>
        <dbReference type="ARBA" id="ARBA00022679"/>
    </source>
</evidence>
<evidence type="ECO:0000256" key="6">
    <source>
        <dbReference type="ARBA" id="ARBA00022918"/>
    </source>
</evidence>
<keyword evidence="2" id="KW-0548">Nucleotidyltransferase</keyword>
<feature type="domain" description="Reverse transcriptase RNase H-like" evidence="7">
    <location>
        <begin position="93"/>
        <end position="195"/>
    </location>
</feature>
<keyword evidence="3" id="KW-0540">Nuclease</keyword>
<protein>
    <recommendedName>
        <fullName evidence="7">Reverse transcriptase RNase H-like domain-containing protein</fullName>
    </recommendedName>
</protein>
<gene>
    <name evidence="8" type="ORF">CM83_104337</name>
</gene>
<dbReference type="InterPro" id="IPR043128">
    <property type="entry name" value="Rev_trsase/Diguanyl_cyclase"/>
</dbReference>
<reference evidence="8" key="1">
    <citation type="journal article" date="2014" name="PLoS ONE">
        <title>Transcriptome-Based Identification of ABC Transporters in the Western Tarnished Plant Bug Lygus hesperus.</title>
        <authorList>
            <person name="Hull J.J."/>
            <person name="Chaney K."/>
            <person name="Geib S.M."/>
            <person name="Fabrick J.A."/>
            <person name="Brent C.S."/>
            <person name="Walsh D."/>
            <person name="Lavine L.C."/>
        </authorList>
    </citation>
    <scope>NUCLEOTIDE SEQUENCE</scope>
</reference>
<keyword evidence="5" id="KW-0378">Hydrolase</keyword>
<dbReference type="FunFam" id="3.10.20.370:FF:000001">
    <property type="entry name" value="Retrovirus-related Pol polyprotein from transposon 17.6-like protein"/>
    <property type="match status" value="1"/>
</dbReference>
<dbReference type="GO" id="GO:0003964">
    <property type="term" value="F:RNA-directed DNA polymerase activity"/>
    <property type="evidence" value="ECO:0007669"/>
    <property type="project" value="UniProtKB-KW"/>
</dbReference>
<name>A0A0A9W7C3_LYGHE</name>
<keyword evidence="4" id="KW-0255">Endonuclease</keyword>
<dbReference type="PANTHER" id="PTHR37984">
    <property type="entry name" value="PROTEIN CBG26694"/>
    <property type="match status" value="1"/>
</dbReference>
<dbReference type="SUPFAM" id="SSF56672">
    <property type="entry name" value="DNA/RNA polymerases"/>
    <property type="match status" value="1"/>
</dbReference>
<organism evidence="8">
    <name type="scientific">Lygus hesperus</name>
    <name type="common">Western plant bug</name>
    <dbReference type="NCBI Taxonomy" id="30085"/>
    <lineage>
        <taxon>Eukaryota</taxon>
        <taxon>Metazoa</taxon>
        <taxon>Ecdysozoa</taxon>
        <taxon>Arthropoda</taxon>
        <taxon>Hexapoda</taxon>
        <taxon>Insecta</taxon>
        <taxon>Pterygota</taxon>
        <taxon>Neoptera</taxon>
        <taxon>Paraneoptera</taxon>
        <taxon>Hemiptera</taxon>
        <taxon>Heteroptera</taxon>
        <taxon>Panheteroptera</taxon>
        <taxon>Cimicomorpha</taxon>
        <taxon>Miridae</taxon>
        <taxon>Mirini</taxon>
        <taxon>Lygus</taxon>
    </lineage>
</organism>
<dbReference type="Gene3D" id="3.30.70.270">
    <property type="match status" value="1"/>
</dbReference>
<dbReference type="CDD" id="cd09274">
    <property type="entry name" value="RNase_HI_RT_Ty3"/>
    <property type="match status" value="1"/>
</dbReference>
<dbReference type="GO" id="GO:0004519">
    <property type="term" value="F:endonuclease activity"/>
    <property type="evidence" value="ECO:0007669"/>
    <property type="project" value="UniProtKB-KW"/>
</dbReference>
<sequence>MNFQKRAFALTLASWKPSTSLPLQLQWRKSVVFLGMVAYCGRFLPNLSNMSAPLRRLTKKTNHWKWGHEEQAAFDMLKNQLRRNLSNCYFDSKMKSELIVDAGPDGLGAILTQPRGTSPGVVAYASRSLTDTEKRWSQIERELLAVSWGIEHFKLYLFGSQFRVVTDHKPLLGLLTARKPTTPRLERLRLHLQGYNFVLEHR</sequence>
<evidence type="ECO:0000256" key="5">
    <source>
        <dbReference type="ARBA" id="ARBA00022801"/>
    </source>
</evidence>
<dbReference type="PANTHER" id="PTHR37984:SF11">
    <property type="entry name" value="INTEGRASE CATALYTIC DOMAIN-CONTAINING PROTEIN"/>
    <property type="match status" value="1"/>
</dbReference>
<dbReference type="EMBL" id="GBHO01042849">
    <property type="protein sequence ID" value="JAG00755.1"/>
    <property type="molecule type" value="Transcribed_RNA"/>
</dbReference>
<accession>A0A0A9W7C3</accession>
<proteinExistence type="predicted"/>
<feature type="non-terminal residue" evidence="8">
    <location>
        <position position="202"/>
    </location>
</feature>
<dbReference type="InterPro" id="IPR050951">
    <property type="entry name" value="Retrovirus_Pol_polyprotein"/>
</dbReference>
<evidence type="ECO:0000256" key="3">
    <source>
        <dbReference type="ARBA" id="ARBA00022722"/>
    </source>
</evidence>